<evidence type="ECO:0000256" key="1">
    <source>
        <dbReference type="SAM" id="MobiDB-lite"/>
    </source>
</evidence>
<feature type="compositionally biased region" description="Basic residues" evidence="1">
    <location>
        <begin position="1"/>
        <end position="11"/>
    </location>
</feature>
<evidence type="ECO:0000313" key="2">
    <source>
        <dbReference type="EMBL" id="CAA9427645.1"/>
    </source>
</evidence>
<accession>A0A6J4Q0X9</accession>
<dbReference type="EMBL" id="CADCVB010000097">
    <property type="protein sequence ID" value="CAA9427645.1"/>
    <property type="molecule type" value="Genomic_DNA"/>
</dbReference>
<feature type="compositionally biased region" description="Basic residues" evidence="1">
    <location>
        <begin position="109"/>
        <end position="118"/>
    </location>
</feature>
<organism evidence="2">
    <name type="scientific">uncultured Rubrobacteraceae bacterium</name>
    <dbReference type="NCBI Taxonomy" id="349277"/>
    <lineage>
        <taxon>Bacteria</taxon>
        <taxon>Bacillati</taxon>
        <taxon>Actinomycetota</taxon>
        <taxon>Rubrobacteria</taxon>
        <taxon>Rubrobacterales</taxon>
        <taxon>Rubrobacteraceae</taxon>
        <taxon>environmental samples</taxon>
    </lineage>
</organism>
<feature type="region of interest" description="Disordered" evidence="1">
    <location>
        <begin position="1"/>
        <end position="118"/>
    </location>
</feature>
<feature type="compositionally biased region" description="Basic residues" evidence="1">
    <location>
        <begin position="63"/>
        <end position="84"/>
    </location>
</feature>
<dbReference type="AlphaFoldDB" id="A0A6J4Q0X9"/>
<sequence>GHRPAKPRGRRVLLPDDHGTRDRQTARDRDLVRSRGSHPLHALWSPRPLRLGKEPLPQPRGHGTNRRGAPRRAGAHYRGRKGRRPGPPAPRRQVRTQAGKPNQLEARRSAGRRGSHHL</sequence>
<reference evidence="2" key="1">
    <citation type="submission" date="2020-02" db="EMBL/GenBank/DDBJ databases">
        <authorList>
            <person name="Meier V. D."/>
        </authorList>
    </citation>
    <scope>NUCLEOTIDE SEQUENCE</scope>
    <source>
        <strain evidence="2">AVDCRST_MAG78</strain>
    </source>
</reference>
<feature type="non-terminal residue" evidence="2">
    <location>
        <position position="118"/>
    </location>
</feature>
<feature type="compositionally biased region" description="Basic and acidic residues" evidence="1">
    <location>
        <begin position="13"/>
        <end position="33"/>
    </location>
</feature>
<proteinExistence type="predicted"/>
<feature type="non-terminal residue" evidence="2">
    <location>
        <position position="1"/>
    </location>
</feature>
<protein>
    <submittedName>
        <fullName evidence="2">Uncharacterized protein</fullName>
    </submittedName>
</protein>
<name>A0A6J4Q0X9_9ACTN</name>
<gene>
    <name evidence="2" type="ORF">AVDCRST_MAG78-1457</name>
</gene>